<gene>
    <name evidence="3" type="ORF">GK011_19610</name>
    <name evidence="4" type="ORF">GN242_01535</name>
</gene>
<evidence type="ECO:0000256" key="2">
    <source>
        <dbReference type="SAM" id="Phobius"/>
    </source>
</evidence>
<dbReference type="EMBL" id="CP046509">
    <property type="protein sequence ID" value="QGU85990.1"/>
    <property type="molecule type" value="Genomic_DNA"/>
</dbReference>
<proteinExistence type="predicted"/>
<dbReference type="EMBL" id="WLZX01000012">
    <property type="protein sequence ID" value="MTD29146.1"/>
    <property type="molecule type" value="Genomic_DNA"/>
</dbReference>
<name>A0A6I6EVL5_9GAMM</name>
<accession>A0A6I6EVL5</accession>
<accession>A0A6L6GTZ1</accession>
<feature type="coiled-coil region" evidence="1">
    <location>
        <begin position="63"/>
        <end position="90"/>
    </location>
</feature>
<reference evidence="3 6" key="1">
    <citation type="submission" date="2019-11" db="EMBL/GenBank/DDBJ databases">
        <title>Erwinia sp. nov., isolated from feces of birds in Tibet plateau of China.</title>
        <authorList>
            <person name="Ge Y."/>
        </authorList>
    </citation>
    <scope>NUCLEOTIDE SEQUENCE [LARGE SCALE GENOMIC DNA]</scope>
    <source>
        <strain evidence="3 6">J316</strain>
    </source>
</reference>
<evidence type="ECO:0000313" key="5">
    <source>
        <dbReference type="Proteomes" id="UP000424752"/>
    </source>
</evidence>
<dbReference type="RefSeq" id="WP_154754382.1">
    <property type="nucleotide sequence ID" value="NZ_CP046509.1"/>
</dbReference>
<organism evidence="4 5">
    <name type="scientific">Erwinia sorbitola</name>
    <dbReference type="NCBI Taxonomy" id="2681984"/>
    <lineage>
        <taxon>Bacteria</taxon>
        <taxon>Pseudomonadati</taxon>
        <taxon>Pseudomonadota</taxon>
        <taxon>Gammaproteobacteria</taxon>
        <taxon>Enterobacterales</taxon>
        <taxon>Erwiniaceae</taxon>
        <taxon>Erwinia</taxon>
    </lineage>
</organism>
<dbReference type="AlphaFoldDB" id="A0A6I6EVL5"/>
<dbReference type="InterPro" id="IPR007813">
    <property type="entry name" value="PilN"/>
</dbReference>
<evidence type="ECO:0000256" key="1">
    <source>
        <dbReference type="SAM" id="Coils"/>
    </source>
</evidence>
<keyword evidence="2" id="KW-0812">Transmembrane</keyword>
<dbReference type="Proteomes" id="UP000424752">
    <property type="component" value="Chromosome"/>
</dbReference>
<dbReference type="Pfam" id="PF05137">
    <property type="entry name" value="PilN"/>
    <property type="match status" value="1"/>
</dbReference>
<evidence type="ECO:0000313" key="4">
    <source>
        <dbReference type="EMBL" id="QGU85990.1"/>
    </source>
</evidence>
<keyword evidence="2" id="KW-1133">Transmembrane helix</keyword>
<sequence>MIWVNLLPWRQAAQQKRGRIWGIAGGALLLVLMMLLLKGYAQRSLNQQQRITLDRLNTAVDGAQTFLLRAQAAQQQVRELQEQLEQHLFRQQQTVLWRDFAYALGSHFPPGTWLNTLHKTRHEVMLRGVGASILELHQLRDRLRHVTLFEQVKLGPIQRLRARELAFDMQAVPVSLLVAGQ</sequence>
<feature type="transmembrane region" description="Helical" evidence="2">
    <location>
        <begin position="20"/>
        <end position="41"/>
    </location>
</feature>
<dbReference type="PANTHER" id="PTHR40278:SF1">
    <property type="entry name" value="DNA UTILIZATION PROTEIN HOFN"/>
    <property type="match status" value="1"/>
</dbReference>
<dbReference type="PANTHER" id="PTHR40278">
    <property type="entry name" value="DNA UTILIZATION PROTEIN HOFN"/>
    <property type="match status" value="1"/>
</dbReference>
<dbReference type="Proteomes" id="UP000480164">
    <property type="component" value="Unassembled WGS sequence"/>
</dbReference>
<keyword evidence="1" id="KW-0175">Coiled coil</keyword>
<evidence type="ECO:0000313" key="6">
    <source>
        <dbReference type="Proteomes" id="UP000480164"/>
    </source>
</evidence>
<evidence type="ECO:0000313" key="3">
    <source>
        <dbReference type="EMBL" id="MTD29146.1"/>
    </source>
</evidence>
<keyword evidence="2" id="KW-0472">Membrane</keyword>
<reference evidence="4 5" key="2">
    <citation type="submission" date="2019-12" db="EMBL/GenBank/DDBJ databases">
        <title>Erwinia sp. nov., isolated from droppings of birds in the Qinghai-Tiebt plateau of China.</title>
        <authorList>
            <person name="Ge Y."/>
        </authorList>
    </citation>
    <scope>NUCLEOTIDE SEQUENCE [LARGE SCALE GENOMIC DNA]</scope>
    <source>
        <strain evidence="4 5">J780</strain>
    </source>
</reference>
<dbReference type="InterPro" id="IPR052534">
    <property type="entry name" value="Extracell_DNA_Util/SecSys_Comp"/>
</dbReference>
<keyword evidence="6" id="KW-1185">Reference proteome</keyword>
<protein>
    <submittedName>
        <fullName evidence="4">Fimbrial assembly protein</fullName>
    </submittedName>
</protein>
<dbReference type="KEGG" id="erwi:GN242_01535"/>